<proteinExistence type="predicted"/>
<evidence type="ECO:0000313" key="2">
    <source>
        <dbReference type="Proteomes" id="UP000095280"/>
    </source>
</evidence>
<name>A0A1I8IHD5_9PLAT</name>
<evidence type="ECO:0000313" key="3">
    <source>
        <dbReference type="WBParaSite" id="maker-uti_cns_0012448-snap-gene-0.3-mRNA-1"/>
    </source>
</evidence>
<dbReference type="AlphaFoldDB" id="A0A1I8IHD5"/>
<sequence length="165" mass="17814">LRRRSGRRSQEDGDGAAATMSGTPPPRPTPPLTAGSGRGGASGGCGGSGAGGRRLSSIEMMVQNEDGEAEEVEIDVADTEDDVVAPLAKDNQRCRKQPIADRISRRRNSEVAADIIRMSAAHRRREFAALIDEHQAIVRELEGQKPQQQHQPAQRCPGRVSEHFV</sequence>
<dbReference type="Proteomes" id="UP000095280">
    <property type="component" value="Unplaced"/>
</dbReference>
<feature type="compositionally biased region" description="Low complexity" evidence="1">
    <location>
        <begin position="144"/>
        <end position="157"/>
    </location>
</feature>
<dbReference type="WBParaSite" id="maker-uti_cns_0012448-snap-gene-0.3-mRNA-1">
    <property type="protein sequence ID" value="maker-uti_cns_0012448-snap-gene-0.3-mRNA-1"/>
    <property type="gene ID" value="maker-uti_cns_0012448-snap-gene-0.3"/>
</dbReference>
<organism evidence="2 3">
    <name type="scientific">Macrostomum lignano</name>
    <dbReference type="NCBI Taxonomy" id="282301"/>
    <lineage>
        <taxon>Eukaryota</taxon>
        <taxon>Metazoa</taxon>
        <taxon>Spiralia</taxon>
        <taxon>Lophotrochozoa</taxon>
        <taxon>Platyhelminthes</taxon>
        <taxon>Rhabditophora</taxon>
        <taxon>Macrostomorpha</taxon>
        <taxon>Macrostomida</taxon>
        <taxon>Macrostomidae</taxon>
        <taxon>Macrostomum</taxon>
    </lineage>
</organism>
<protein>
    <submittedName>
        <fullName evidence="3">MamL-1 domain-containing protein</fullName>
    </submittedName>
</protein>
<reference evidence="3" key="1">
    <citation type="submission" date="2016-11" db="UniProtKB">
        <authorList>
            <consortium name="WormBaseParasite"/>
        </authorList>
    </citation>
    <scope>IDENTIFICATION</scope>
</reference>
<keyword evidence="2" id="KW-1185">Reference proteome</keyword>
<feature type="region of interest" description="Disordered" evidence="1">
    <location>
        <begin position="143"/>
        <end position="165"/>
    </location>
</feature>
<feature type="region of interest" description="Disordered" evidence="1">
    <location>
        <begin position="1"/>
        <end position="55"/>
    </location>
</feature>
<evidence type="ECO:0000256" key="1">
    <source>
        <dbReference type="SAM" id="MobiDB-lite"/>
    </source>
</evidence>
<accession>A0A1I8IHD5</accession>
<feature type="compositionally biased region" description="Gly residues" evidence="1">
    <location>
        <begin position="36"/>
        <end position="52"/>
    </location>
</feature>